<evidence type="ECO:0000256" key="1">
    <source>
        <dbReference type="SAM" id="MobiDB-lite"/>
    </source>
</evidence>
<organism evidence="2 3">
    <name type="scientific">Caenispirillum salinarum AK4</name>
    <dbReference type="NCBI Taxonomy" id="1238182"/>
    <lineage>
        <taxon>Bacteria</taxon>
        <taxon>Pseudomonadati</taxon>
        <taxon>Pseudomonadota</taxon>
        <taxon>Alphaproteobacteria</taxon>
        <taxon>Rhodospirillales</taxon>
        <taxon>Novispirillaceae</taxon>
        <taxon>Caenispirillum</taxon>
    </lineage>
</organism>
<dbReference type="STRING" id="1238182.C882_3021"/>
<evidence type="ECO:0000313" key="3">
    <source>
        <dbReference type="Proteomes" id="UP000009881"/>
    </source>
</evidence>
<comment type="caution">
    <text evidence="2">The sequence shown here is derived from an EMBL/GenBank/DDBJ whole genome shotgun (WGS) entry which is preliminary data.</text>
</comment>
<evidence type="ECO:0000313" key="2">
    <source>
        <dbReference type="EMBL" id="EKV31957.1"/>
    </source>
</evidence>
<reference evidence="2 3" key="1">
    <citation type="journal article" date="2013" name="Genome Announc.">
        <title>Draft Genome Sequence of an Alphaproteobacterium, Caenispirillum salinarum AK4(T), Isolated from a Solar Saltern.</title>
        <authorList>
            <person name="Khatri I."/>
            <person name="Singh A."/>
            <person name="Korpole S."/>
            <person name="Pinnaka A.K."/>
            <person name="Subramanian S."/>
        </authorList>
    </citation>
    <scope>NUCLEOTIDE SEQUENCE [LARGE SCALE GENOMIC DNA]</scope>
    <source>
        <strain evidence="2 3">AK4</strain>
    </source>
</reference>
<name>K9H2Z7_9PROT</name>
<dbReference type="AlphaFoldDB" id="K9H2Z7"/>
<accession>K9H2Z7</accession>
<dbReference type="Proteomes" id="UP000009881">
    <property type="component" value="Unassembled WGS sequence"/>
</dbReference>
<dbReference type="EMBL" id="ANHY01000004">
    <property type="protein sequence ID" value="EKV31957.1"/>
    <property type="molecule type" value="Genomic_DNA"/>
</dbReference>
<keyword evidence="3" id="KW-1185">Reference proteome</keyword>
<feature type="region of interest" description="Disordered" evidence="1">
    <location>
        <begin position="1"/>
        <end position="44"/>
    </location>
</feature>
<proteinExistence type="predicted"/>
<protein>
    <submittedName>
        <fullName evidence="2">Uncharacterized protein</fullName>
    </submittedName>
</protein>
<gene>
    <name evidence="2" type="ORF">C882_3021</name>
</gene>
<sequence>MVVGRSCHGRARPGKRVLPMWGGNRRMSRDAPPDRGVFATGFRR</sequence>